<evidence type="ECO:0000259" key="4">
    <source>
        <dbReference type="PROSITE" id="PS50106"/>
    </source>
</evidence>
<dbReference type="EMBL" id="JACNJN010000172">
    <property type="protein sequence ID" value="MBC8336575.1"/>
    <property type="molecule type" value="Genomic_DNA"/>
</dbReference>
<accession>A0A8J6NKI5</accession>
<keyword evidence="2" id="KW-0645">Protease</keyword>
<dbReference type="InterPro" id="IPR001478">
    <property type="entry name" value="PDZ"/>
</dbReference>
<dbReference type="GO" id="GO:0006515">
    <property type="term" value="P:protein quality control for misfolded or incompletely synthesized proteins"/>
    <property type="evidence" value="ECO:0007669"/>
    <property type="project" value="TreeGrafter"/>
</dbReference>
<evidence type="ECO:0000313" key="5">
    <source>
        <dbReference type="EMBL" id="MBC8336575.1"/>
    </source>
</evidence>
<name>A0A8J6NKI5_9CHLR</name>
<sequence length="283" mass="29786">MSNIKSLSDSLTAAVETASASTLLVDARRRFPASGIAYAADLILTADHVVKRESEIRVGLPDGKSLSANLVGRDPGSDLALLRLSEKVLTPAKTAKSPKVGQLVLALGRPSMAGMKASFGIITTISGPTRTWRGGLLDQFLQTETVPYPGFSGGPLVNVSGEVLGLNTSGLTRGEALTIPVSVAWLIAESLAKHGTVKRGYLGVRTQAVETGLLVMWLEKDGPAEKGGLLIGDILTRLNDQELNDPDDLFAALANDTVGKAIEVDILRGGQPQKLKLTVGERK</sequence>
<dbReference type="PRINTS" id="PR00834">
    <property type="entry name" value="PROTEASES2C"/>
</dbReference>
<evidence type="ECO:0000313" key="6">
    <source>
        <dbReference type="Proteomes" id="UP000614469"/>
    </source>
</evidence>
<comment type="caution">
    <text evidence="5">The sequence shown here is derived from an EMBL/GenBank/DDBJ whole genome shotgun (WGS) entry which is preliminary data.</text>
</comment>
<dbReference type="SMART" id="SM00228">
    <property type="entry name" value="PDZ"/>
    <property type="match status" value="1"/>
</dbReference>
<organism evidence="5 6">
    <name type="scientific">Candidatus Desulfolinea nitratireducens</name>
    <dbReference type="NCBI Taxonomy" id="2841698"/>
    <lineage>
        <taxon>Bacteria</taxon>
        <taxon>Bacillati</taxon>
        <taxon>Chloroflexota</taxon>
        <taxon>Anaerolineae</taxon>
        <taxon>Anaerolineales</taxon>
        <taxon>Anaerolineales incertae sedis</taxon>
        <taxon>Candidatus Desulfolinea</taxon>
    </lineage>
</organism>
<evidence type="ECO:0000256" key="2">
    <source>
        <dbReference type="ARBA" id="ARBA00022670"/>
    </source>
</evidence>
<dbReference type="Gene3D" id="2.30.42.10">
    <property type="match status" value="1"/>
</dbReference>
<feature type="domain" description="PDZ" evidence="4">
    <location>
        <begin position="198"/>
        <end position="270"/>
    </location>
</feature>
<dbReference type="Gene3D" id="2.40.10.120">
    <property type="match status" value="1"/>
</dbReference>
<dbReference type="GO" id="GO:0042597">
    <property type="term" value="C:periplasmic space"/>
    <property type="evidence" value="ECO:0007669"/>
    <property type="project" value="TreeGrafter"/>
</dbReference>
<dbReference type="InterPro" id="IPR001940">
    <property type="entry name" value="Peptidase_S1C"/>
</dbReference>
<comment type="similarity">
    <text evidence="1">Belongs to the peptidase S1C family.</text>
</comment>
<dbReference type="PROSITE" id="PS50106">
    <property type="entry name" value="PDZ"/>
    <property type="match status" value="1"/>
</dbReference>
<dbReference type="SUPFAM" id="SSF50494">
    <property type="entry name" value="Trypsin-like serine proteases"/>
    <property type="match status" value="1"/>
</dbReference>
<dbReference type="Proteomes" id="UP000614469">
    <property type="component" value="Unassembled WGS sequence"/>
</dbReference>
<evidence type="ECO:0000256" key="3">
    <source>
        <dbReference type="ARBA" id="ARBA00022801"/>
    </source>
</evidence>
<proteinExistence type="inferred from homology"/>
<dbReference type="GO" id="GO:0004252">
    <property type="term" value="F:serine-type endopeptidase activity"/>
    <property type="evidence" value="ECO:0007669"/>
    <property type="project" value="InterPro"/>
</dbReference>
<gene>
    <name evidence="5" type="ORF">H8E29_15035</name>
</gene>
<dbReference type="InterPro" id="IPR009003">
    <property type="entry name" value="Peptidase_S1_PA"/>
</dbReference>
<evidence type="ECO:0000256" key="1">
    <source>
        <dbReference type="ARBA" id="ARBA00010541"/>
    </source>
</evidence>
<dbReference type="PANTHER" id="PTHR22939">
    <property type="entry name" value="SERINE PROTEASE FAMILY S1C HTRA-RELATED"/>
    <property type="match status" value="1"/>
</dbReference>
<reference evidence="5 6" key="1">
    <citation type="submission" date="2020-08" db="EMBL/GenBank/DDBJ databases">
        <title>Bridging the membrane lipid divide: bacteria of the FCB group superphylum have the potential to synthesize archaeal ether lipids.</title>
        <authorList>
            <person name="Villanueva L."/>
            <person name="Von Meijenfeldt F.A.B."/>
            <person name="Westbye A.B."/>
            <person name="Yadav S."/>
            <person name="Hopmans E.C."/>
            <person name="Dutilh B.E."/>
            <person name="Sinninghe Damste J.S."/>
        </authorList>
    </citation>
    <scope>NUCLEOTIDE SEQUENCE [LARGE SCALE GENOMIC DNA]</scope>
    <source>
        <strain evidence="5">NIOZ-UU36</strain>
    </source>
</reference>
<dbReference type="Pfam" id="PF13180">
    <property type="entry name" value="PDZ_2"/>
    <property type="match status" value="1"/>
</dbReference>
<protein>
    <submittedName>
        <fullName evidence="5">Trypsin-like peptidase domain-containing protein</fullName>
    </submittedName>
</protein>
<dbReference type="SUPFAM" id="SSF50156">
    <property type="entry name" value="PDZ domain-like"/>
    <property type="match status" value="1"/>
</dbReference>
<dbReference type="AlphaFoldDB" id="A0A8J6NKI5"/>
<dbReference type="PANTHER" id="PTHR22939:SF129">
    <property type="entry name" value="SERINE PROTEASE HTRA2, MITOCHONDRIAL"/>
    <property type="match status" value="1"/>
</dbReference>
<dbReference type="InterPro" id="IPR036034">
    <property type="entry name" value="PDZ_sf"/>
</dbReference>
<keyword evidence="3" id="KW-0378">Hydrolase</keyword>
<dbReference type="Pfam" id="PF13365">
    <property type="entry name" value="Trypsin_2"/>
    <property type="match status" value="1"/>
</dbReference>